<dbReference type="PIRSF" id="PIRSF000331">
    <property type="entry name" value="HpaA_HpaB"/>
    <property type="match status" value="1"/>
</dbReference>
<dbReference type="SUPFAM" id="SSF56645">
    <property type="entry name" value="Acyl-CoA dehydrogenase NM domain-like"/>
    <property type="match status" value="1"/>
</dbReference>
<protein>
    <submittedName>
        <fullName evidence="6">4-hydroxyphenylacetate 3-monooxygenase, oxygenase component</fullName>
        <ecNumber evidence="6">1.14.14.9</ecNumber>
    </submittedName>
</protein>
<dbReference type="RefSeq" id="WP_226540254.1">
    <property type="nucleotide sequence ID" value="NZ_CP129013.1"/>
</dbReference>
<sequence>MPAISGQQYIQRIDNMNSNVWYCGEQITGRLSKHKAYKGAMGSKARLYDLQMTKHLREKMLYSSPLSGDFVGLSFLQPKTKDDLIRKREMYIEWAKTTHGLMGRTPDYLNTGLMALASASVILKDQDNQFEKNLYNLYETAREQDLSFTHSFINPQTNRSSFYFEDQDEPIALRIVKKTFEGIIVSGARLLATEGGMTDEVLIFPTGGTLVDEQYSFAFSIPSNTAGLHFLCRNTFVQNDSTFDHPLSSQFEEMDTLLVFDSVLVPWDRVFFYHRKDIAERLFSKSGFTPHILHQVVSRQVVKTEFLLGIAQLLVETLSVSEYQHIHEKITELIIGLETHQALLYKSEKNCKLDSFGLMTPETEPLYIAVKLFTKWYPIYTEVLQLIGAGGLMILPTENDFKTKFTEEAYSKYILTDKVNAKGRTKLFRLAWDLTMSSFGTRQTLYERFFFGDPTRLATNLYKSYPRDEYRERVLSFLNIGPLDN</sequence>
<dbReference type="InterPro" id="IPR004925">
    <property type="entry name" value="HpaB/PvcC/4-BUDH"/>
</dbReference>
<dbReference type="EMBL" id="CP129013">
    <property type="protein sequence ID" value="WLR41263.1"/>
    <property type="molecule type" value="Genomic_DNA"/>
</dbReference>
<dbReference type="SUPFAM" id="SSF47203">
    <property type="entry name" value="Acyl-CoA dehydrogenase C-terminal domain-like"/>
    <property type="match status" value="1"/>
</dbReference>
<keyword evidence="2" id="KW-0274">FAD</keyword>
<dbReference type="InterPro" id="IPR012687">
    <property type="entry name" value="HpaB_Deino-type"/>
</dbReference>
<reference evidence="6 7" key="1">
    <citation type="submission" date="2023-06" db="EMBL/GenBank/DDBJ databases">
        <title>Five Gram-positive bacteria isolated from mangrove sediments in Shenzhen, Guangdong, China.</title>
        <authorList>
            <person name="Yu S."/>
            <person name="Zheng W."/>
            <person name="Huang Y."/>
        </authorList>
    </citation>
    <scope>NUCLEOTIDE SEQUENCE [LARGE SCALE GENOMIC DNA]</scope>
    <source>
        <strain evidence="6 7">SaN35-3</strain>
    </source>
</reference>
<dbReference type="InterPro" id="IPR024719">
    <property type="entry name" value="HpaB/PvcC/4-BUDH_C"/>
</dbReference>
<dbReference type="InterPro" id="IPR036250">
    <property type="entry name" value="AcylCo_DH-like_C"/>
</dbReference>
<evidence type="ECO:0000256" key="2">
    <source>
        <dbReference type="ARBA" id="ARBA00022827"/>
    </source>
</evidence>
<dbReference type="NCBIfam" id="TIGR02309">
    <property type="entry name" value="HpaB-1"/>
    <property type="match status" value="1"/>
</dbReference>
<dbReference type="Pfam" id="PF03241">
    <property type="entry name" value="HpaB"/>
    <property type="match status" value="1"/>
</dbReference>
<keyword evidence="7" id="KW-1185">Reference proteome</keyword>
<organism evidence="6 7">
    <name type="scientific">Bacillus carboniphilus</name>
    <dbReference type="NCBI Taxonomy" id="86663"/>
    <lineage>
        <taxon>Bacteria</taxon>
        <taxon>Bacillati</taxon>
        <taxon>Bacillota</taxon>
        <taxon>Bacilli</taxon>
        <taxon>Bacillales</taxon>
        <taxon>Bacillaceae</taxon>
        <taxon>Bacillus</taxon>
    </lineage>
</organism>
<evidence type="ECO:0000256" key="3">
    <source>
        <dbReference type="ARBA" id="ARBA00023002"/>
    </source>
</evidence>
<evidence type="ECO:0000259" key="5">
    <source>
        <dbReference type="Pfam" id="PF11794"/>
    </source>
</evidence>
<feature type="domain" description="HpaB/PvcC/4-BUDH C-terminal" evidence="4">
    <location>
        <begin position="280"/>
        <end position="478"/>
    </location>
</feature>
<dbReference type="Gene3D" id="1.20.140.10">
    <property type="entry name" value="Butyryl-CoA Dehydrogenase, subunit A, domain 3"/>
    <property type="match status" value="1"/>
</dbReference>
<dbReference type="Pfam" id="PF11794">
    <property type="entry name" value="HpaB_N"/>
    <property type="match status" value="1"/>
</dbReference>
<dbReference type="EC" id="1.14.14.9" evidence="6"/>
<gene>
    <name evidence="6" type="primary">hpaB</name>
    <name evidence="6" type="ORF">LC087_09970</name>
</gene>
<dbReference type="Gene3D" id="1.10.3140.10">
    <property type="entry name" value="4-hydroxybutyryl-coa dehydratase, domain 1"/>
    <property type="match status" value="1"/>
</dbReference>
<proteinExistence type="predicted"/>
<dbReference type="InterPro" id="IPR009100">
    <property type="entry name" value="AcylCoA_DH/oxidase_NM_dom_sf"/>
</dbReference>
<evidence type="ECO:0000256" key="1">
    <source>
        <dbReference type="ARBA" id="ARBA00022630"/>
    </source>
</evidence>
<evidence type="ECO:0000313" key="7">
    <source>
        <dbReference type="Proteomes" id="UP001197974"/>
    </source>
</evidence>
<dbReference type="InterPro" id="IPR046373">
    <property type="entry name" value="Acyl-CoA_Oxase/DH_mid-dom_sf"/>
</dbReference>
<feature type="domain" description="HpaB/PvcC/4-BUDH N-terminal" evidence="5">
    <location>
        <begin position="6"/>
        <end position="271"/>
    </location>
</feature>
<accession>A0ABY9JS02</accession>
<dbReference type="GO" id="GO:0052881">
    <property type="term" value="F:4-hydroxyphenylacetate 3-monooxygenase activity"/>
    <property type="evidence" value="ECO:0007669"/>
    <property type="project" value="UniProtKB-EC"/>
</dbReference>
<evidence type="ECO:0000313" key="6">
    <source>
        <dbReference type="EMBL" id="WLR41263.1"/>
    </source>
</evidence>
<keyword evidence="1" id="KW-0285">Flavoprotein</keyword>
<name>A0ABY9JS02_9BACI</name>
<dbReference type="PANTHER" id="PTHR36117">
    <property type="entry name" value="4-HYDROXYPHENYLACETATE 3-MONOOXYGENASE-RELATED"/>
    <property type="match status" value="1"/>
</dbReference>
<dbReference type="Gene3D" id="2.40.110.10">
    <property type="entry name" value="Butyryl-CoA Dehydrogenase, subunit A, domain 2"/>
    <property type="match status" value="1"/>
</dbReference>
<keyword evidence="3 6" id="KW-0560">Oxidoreductase</keyword>
<evidence type="ECO:0000259" key="4">
    <source>
        <dbReference type="Pfam" id="PF03241"/>
    </source>
</evidence>
<dbReference type="InterPro" id="IPR024674">
    <property type="entry name" value="HpaB/PvcC/4-BUDH_N"/>
</dbReference>
<dbReference type="Proteomes" id="UP001197974">
    <property type="component" value="Chromosome"/>
</dbReference>
<dbReference type="PANTHER" id="PTHR36117:SF3">
    <property type="entry name" value="4-HYDROXYPHENYLACETATE 3-MONOOXYGENASE-RELATED"/>
    <property type="match status" value="1"/>
</dbReference>